<protein>
    <recommendedName>
        <fullName evidence="3">Type 4 fimbrial biogenesis protein PilX N-terminal domain-containing protein</fullName>
    </recommendedName>
</protein>
<reference evidence="1 2" key="1">
    <citation type="journal article" date="2016" name="Nat. Commun.">
        <title>Thousands of microbial genomes shed light on interconnected biogeochemical processes in an aquifer system.</title>
        <authorList>
            <person name="Anantharaman K."/>
            <person name="Brown C.T."/>
            <person name="Hug L.A."/>
            <person name="Sharon I."/>
            <person name="Castelle C.J."/>
            <person name="Probst A.J."/>
            <person name="Thomas B.C."/>
            <person name="Singh A."/>
            <person name="Wilkins M.J."/>
            <person name="Karaoz U."/>
            <person name="Brodie E.L."/>
            <person name="Williams K.H."/>
            <person name="Hubbard S.S."/>
            <person name="Banfield J.F."/>
        </authorList>
    </citation>
    <scope>NUCLEOTIDE SEQUENCE [LARGE SCALE GENOMIC DNA]</scope>
</reference>
<dbReference type="EMBL" id="MEVL01000014">
    <property type="protein sequence ID" value="OGC61263.1"/>
    <property type="molecule type" value="Genomic_DNA"/>
</dbReference>
<proteinExistence type="predicted"/>
<dbReference type="Proteomes" id="UP000176967">
    <property type="component" value="Unassembled WGS sequence"/>
</dbReference>
<name>A0A1F4VWU2_UNCKA</name>
<comment type="caution">
    <text evidence="1">The sequence shown here is derived from an EMBL/GenBank/DDBJ whole genome shotgun (WGS) entry which is preliminary data.</text>
</comment>
<dbReference type="AlphaFoldDB" id="A0A1F4VWU2"/>
<evidence type="ECO:0000313" key="2">
    <source>
        <dbReference type="Proteomes" id="UP000176967"/>
    </source>
</evidence>
<organism evidence="1 2">
    <name type="scientific">candidate division WWE3 bacterium RIFCSPLOWO2_01_FULL_53_14</name>
    <dbReference type="NCBI Taxonomy" id="1802628"/>
    <lineage>
        <taxon>Bacteria</taxon>
        <taxon>Katanobacteria</taxon>
    </lineage>
</organism>
<dbReference type="STRING" id="1802628.A2890_02250"/>
<sequence length="287" mass="30458">MNKSEFLNLKSYLRAKVRSGQALILILLVMAVSLTLGVSVASRSIATLKQVSFSAQSAQALAFAEAGTEEALKCLDDGSCTAPYDPAAADLTGDGTNDFDYRITAIGGAVLDVFPPLSRDETIELSLSGYPPSTPVYLSWVNTANAAELADPAAVEIAAIYLEAGTYKILRYAYDPNAARAAENGFFAPFTGSFSVNGVTYRYRVSVSVPFTPIALRVRPLYSASASTFVFSAEAGRSLPTTGSRIESSGFSGSVIRKIEVLRTNSSLSELFDFALFSGSETSPLSK</sequence>
<evidence type="ECO:0008006" key="3">
    <source>
        <dbReference type="Google" id="ProtNLM"/>
    </source>
</evidence>
<evidence type="ECO:0000313" key="1">
    <source>
        <dbReference type="EMBL" id="OGC61263.1"/>
    </source>
</evidence>
<accession>A0A1F4VWU2</accession>
<gene>
    <name evidence="1" type="ORF">A2890_02250</name>
</gene>